<name>A0A7R9MIM1_9ACAR</name>
<dbReference type="GO" id="GO:0005737">
    <property type="term" value="C:cytoplasm"/>
    <property type="evidence" value="ECO:0007669"/>
    <property type="project" value="UniProtKB-SubCell"/>
</dbReference>
<evidence type="ECO:0000256" key="5">
    <source>
        <dbReference type="ARBA" id="ARBA00022833"/>
    </source>
</evidence>
<reference evidence="10" key="1">
    <citation type="submission" date="2020-11" db="EMBL/GenBank/DDBJ databases">
        <authorList>
            <person name="Tran Van P."/>
        </authorList>
    </citation>
    <scope>NUCLEOTIDE SEQUENCE</scope>
</reference>
<protein>
    <recommendedName>
        <fullName evidence="9">Nanos-type domain-containing protein</fullName>
    </recommendedName>
</protein>
<dbReference type="PROSITE" id="PS51522">
    <property type="entry name" value="ZF_NANOS"/>
    <property type="match status" value="1"/>
</dbReference>
<dbReference type="Pfam" id="PF05741">
    <property type="entry name" value="zf-nanos"/>
    <property type="match status" value="1"/>
</dbReference>
<dbReference type="InterPro" id="IPR008705">
    <property type="entry name" value="Nanos/Xcar2"/>
</dbReference>
<organism evidence="10">
    <name type="scientific">Oppiella nova</name>
    <dbReference type="NCBI Taxonomy" id="334625"/>
    <lineage>
        <taxon>Eukaryota</taxon>
        <taxon>Metazoa</taxon>
        <taxon>Ecdysozoa</taxon>
        <taxon>Arthropoda</taxon>
        <taxon>Chelicerata</taxon>
        <taxon>Arachnida</taxon>
        <taxon>Acari</taxon>
        <taxon>Acariformes</taxon>
        <taxon>Sarcoptiformes</taxon>
        <taxon>Oribatida</taxon>
        <taxon>Brachypylina</taxon>
        <taxon>Oppioidea</taxon>
        <taxon>Oppiidae</taxon>
        <taxon>Oppiella</taxon>
    </lineage>
</organism>
<evidence type="ECO:0000259" key="9">
    <source>
        <dbReference type="PROSITE" id="PS51522"/>
    </source>
</evidence>
<comment type="similarity">
    <text evidence="8">Belongs to the nanos family.</text>
</comment>
<evidence type="ECO:0000256" key="2">
    <source>
        <dbReference type="ARBA" id="ARBA00022490"/>
    </source>
</evidence>
<dbReference type="OrthoDB" id="10010129at2759"/>
<evidence type="ECO:0000256" key="3">
    <source>
        <dbReference type="ARBA" id="ARBA00022723"/>
    </source>
</evidence>
<proteinExistence type="inferred from homology"/>
<feature type="domain" description="Nanos-type" evidence="9">
    <location>
        <begin position="186"/>
        <end position="241"/>
    </location>
</feature>
<evidence type="ECO:0000256" key="1">
    <source>
        <dbReference type="ARBA" id="ARBA00004496"/>
    </source>
</evidence>
<evidence type="ECO:0000313" key="10">
    <source>
        <dbReference type="EMBL" id="CAD7659744.1"/>
    </source>
</evidence>
<accession>A0A7R9MIM1</accession>
<evidence type="ECO:0000256" key="6">
    <source>
        <dbReference type="ARBA" id="ARBA00022845"/>
    </source>
</evidence>
<evidence type="ECO:0000313" key="11">
    <source>
        <dbReference type="Proteomes" id="UP000728032"/>
    </source>
</evidence>
<dbReference type="Gene3D" id="4.10.60.30">
    <property type="entry name" value="Nanos, RNA-binding domain"/>
    <property type="match status" value="1"/>
</dbReference>
<dbReference type="EMBL" id="CAJPVJ010018259">
    <property type="protein sequence ID" value="CAG2176906.1"/>
    <property type="molecule type" value="Genomic_DNA"/>
</dbReference>
<dbReference type="InterPro" id="IPR038129">
    <property type="entry name" value="Nanos_sf"/>
</dbReference>
<dbReference type="GO" id="GO:0003723">
    <property type="term" value="F:RNA binding"/>
    <property type="evidence" value="ECO:0007669"/>
    <property type="project" value="UniProtKB-UniRule"/>
</dbReference>
<dbReference type="GO" id="GO:0008270">
    <property type="term" value="F:zinc ion binding"/>
    <property type="evidence" value="ECO:0007669"/>
    <property type="project" value="UniProtKB-KW"/>
</dbReference>
<sequence length="289" mass="32377">MLGSDSKGQSMNSYYGFNSLAKTWSPLNGFGANPWSPTALNVQNSRYFFSGPKVGRNVWSDWPSLEESVHRRQLLPPAPIPAPNATIQWTTNFWNNITGANMGHGLGTGANDDTGMRAISPALNGFGYQTDVRGRALSPIGSPPKWSPIIVNDCLPVQPKDDHRVGRPMERYVQPRIRRRMPTLTECVFCKNNNEPEEYYKTHILKDPECRITCPILRAYDCPICHSGGGDRAHTVRYCPQNKAGMQAKIERMLSGSTDTVRNWCSTRVGQSDSAEAKRGRKKRRFCDK</sequence>
<dbReference type="InterPro" id="IPR024161">
    <property type="entry name" value="Znf_nanos-typ"/>
</dbReference>
<evidence type="ECO:0000256" key="7">
    <source>
        <dbReference type="ARBA" id="ARBA00022884"/>
    </source>
</evidence>
<evidence type="ECO:0000256" key="8">
    <source>
        <dbReference type="PROSITE-ProRule" id="PRU00855"/>
    </source>
</evidence>
<dbReference type="GO" id="GO:0006417">
    <property type="term" value="P:regulation of translation"/>
    <property type="evidence" value="ECO:0007669"/>
    <property type="project" value="UniProtKB-UniRule"/>
</dbReference>
<dbReference type="PANTHER" id="PTHR12887">
    <property type="entry name" value="NANOS PROTEIN"/>
    <property type="match status" value="1"/>
</dbReference>
<keyword evidence="11" id="KW-1185">Reference proteome</keyword>
<comment type="subcellular location">
    <subcellularLocation>
        <location evidence="1">Cytoplasm</location>
    </subcellularLocation>
</comment>
<dbReference type="EMBL" id="OC933084">
    <property type="protein sequence ID" value="CAD7659744.1"/>
    <property type="molecule type" value="Genomic_DNA"/>
</dbReference>
<keyword evidence="2" id="KW-0963">Cytoplasm</keyword>
<keyword evidence="6 8" id="KW-0810">Translation regulation</keyword>
<keyword evidence="5" id="KW-0862">Zinc</keyword>
<keyword evidence="4 8" id="KW-0863">Zinc-finger</keyword>
<dbReference type="Proteomes" id="UP000728032">
    <property type="component" value="Unassembled WGS sequence"/>
</dbReference>
<keyword evidence="3" id="KW-0479">Metal-binding</keyword>
<keyword evidence="7 8" id="KW-0694">RNA-binding</keyword>
<gene>
    <name evidence="10" type="ORF">ONB1V03_LOCUS16339</name>
</gene>
<evidence type="ECO:0000256" key="4">
    <source>
        <dbReference type="ARBA" id="ARBA00022771"/>
    </source>
</evidence>
<dbReference type="AlphaFoldDB" id="A0A7R9MIM1"/>